<organism evidence="2">
    <name type="scientific">marine metagenome</name>
    <dbReference type="NCBI Taxonomy" id="408172"/>
    <lineage>
        <taxon>unclassified sequences</taxon>
        <taxon>metagenomes</taxon>
        <taxon>ecological metagenomes</taxon>
    </lineage>
</organism>
<feature type="transmembrane region" description="Helical" evidence="1">
    <location>
        <begin position="60"/>
        <end position="76"/>
    </location>
</feature>
<keyword evidence="1" id="KW-0812">Transmembrane</keyword>
<keyword evidence="1" id="KW-0472">Membrane</keyword>
<accession>A0A382HL74</accession>
<gene>
    <name evidence="2" type="ORF">METZ01_LOCUS240813</name>
</gene>
<feature type="transmembrane region" description="Helical" evidence="1">
    <location>
        <begin position="97"/>
        <end position="123"/>
    </location>
</feature>
<evidence type="ECO:0000256" key="1">
    <source>
        <dbReference type="SAM" id="Phobius"/>
    </source>
</evidence>
<dbReference type="EMBL" id="UINC01061899">
    <property type="protein sequence ID" value="SVB87959.1"/>
    <property type="molecule type" value="Genomic_DNA"/>
</dbReference>
<protein>
    <submittedName>
        <fullName evidence="2">Uncharacterized protein</fullName>
    </submittedName>
</protein>
<evidence type="ECO:0000313" key="2">
    <source>
        <dbReference type="EMBL" id="SVB87959.1"/>
    </source>
</evidence>
<dbReference type="AlphaFoldDB" id="A0A382HL74"/>
<feature type="non-terminal residue" evidence="2">
    <location>
        <position position="170"/>
    </location>
</feature>
<feature type="transmembrane region" description="Helical" evidence="1">
    <location>
        <begin position="37"/>
        <end position="54"/>
    </location>
</feature>
<name>A0A382HL74_9ZZZZ</name>
<proteinExistence type="predicted"/>
<sequence>MLASFIYVSREALEMMFLTLLISTTIGMNWKIYSAGAIGLLAGLVSGLVLGDFLENYEVGMYTLLSGLMLYLFYTSKNMAKHIKQHVDTIKSGQKGMLVGLFTIFFIFAREFMEVFIFMFQAVNNTKDGWIGATLAVALIFGCFPVIRKHLNTSTMFKVTRYAFLVFAFW</sequence>
<reference evidence="2" key="1">
    <citation type="submission" date="2018-05" db="EMBL/GenBank/DDBJ databases">
        <authorList>
            <person name="Lanie J.A."/>
            <person name="Ng W.-L."/>
            <person name="Kazmierczak K.M."/>
            <person name="Andrzejewski T.M."/>
            <person name="Davidsen T.M."/>
            <person name="Wayne K.J."/>
            <person name="Tettelin H."/>
            <person name="Glass J.I."/>
            <person name="Rusch D."/>
            <person name="Podicherti R."/>
            <person name="Tsui H.-C.T."/>
            <person name="Winkler M.E."/>
        </authorList>
    </citation>
    <scope>NUCLEOTIDE SEQUENCE</scope>
</reference>
<keyword evidence="1" id="KW-1133">Transmembrane helix</keyword>
<feature type="transmembrane region" description="Helical" evidence="1">
    <location>
        <begin position="129"/>
        <end position="147"/>
    </location>
</feature>